<gene>
    <name evidence="2" type="ORF">PHMEG_0007855</name>
</gene>
<proteinExistence type="predicted"/>
<accession>A0A225WK66</accession>
<feature type="region of interest" description="Disordered" evidence="1">
    <location>
        <begin position="49"/>
        <end position="85"/>
    </location>
</feature>
<dbReference type="InterPro" id="IPR046347">
    <property type="entry name" value="bZIP_sf"/>
</dbReference>
<dbReference type="CDD" id="cd14686">
    <property type="entry name" value="bZIP"/>
    <property type="match status" value="1"/>
</dbReference>
<dbReference type="Gene3D" id="1.20.5.170">
    <property type="match status" value="1"/>
</dbReference>
<dbReference type="OrthoDB" id="128223at2759"/>
<dbReference type="GO" id="GO:0003700">
    <property type="term" value="F:DNA-binding transcription factor activity"/>
    <property type="evidence" value="ECO:0007669"/>
    <property type="project" value="InterPro"/>
</dbReference>
<dbReference type="AlphaFoldDB" id="A0A225WK66"/>
<evidence type="ECO:0000256" key="1">
    <source>
        <dbReference type="SAM" id="MobiDB-lite"/>
    </source>
</evidence>
<sequence>MRSEQSDPEGKFAPLHVVARKRKASEFYDTQPTIACQIATTHNYVASPSAVGGMPPRMANPTAIKPKRKRENTDRRREQCRHNQARYRDRQREFIRDLEERVIYLRDEVDKLAVKRYTLCYGIQTKSNVWNTVVEYFRLFRYGYIVPMSETKPPTSTAPLPYLVDQECFLRASMTSDVMFGELSGVDAFIQQWKRYSTYFGSFHFHLVRMEELPCGVMVASATLSLTITESTLRNVFPHLLTDSSAIGDSGTENFLLCSQLLGQRLDCKCSMRFGWDDLSKRVERLDCTMDILTPLLGVLDNLQHVAHVLEKALITPSNLIGELR</sequence>
<feature type="compositionally biased region" description="Basic and acidic residues" evidence="1">
    <location>
        <begin position="71"/>
        <end position="85"/>
    </location>
</feature>
<organism evidence="2 3">
    <name type="scientific">Phytophthora megakarya</name>
    <dbReference type="NCBI Taxonomy" id="4795"/>
    <lineage>
        <taxon>Eukaryota</taxon>
        <taxon>Sar</taxon>
        <taxon>Stramenopiles</taxon>
        <taxon>Oomycota</taxon>
        <taxon>Peronosporomycetes</taxon>
        <taxon>Peronosporales</taxon>
        <taxon>Peronosporaceae</taxon>
        <taxon>Phytophthora</taxon>
    </lineage>
</organism>
<dbReference type="EMBL" id="NBNE01000640">
    <property type="protein sequence ID" value="OWZ18116.1"/>
    <property type="molecule type" value="Genomic_DNA"/>
</dbReference>
<evidence type="ECO:0000313" key="2">
    <source>
        <dbReference type="EMBL" id="OWZ18116.1"/>
    </source>
</evidence>
<dbReference type="Proteomes" id="UP000198211">
    <property type="component" value="Unassembled WGS sequence"/>
</dbReference>
<comment type="caution">
    <text evidence="2">The sequence shown here is derived from an EMBL/GenBank/DDBJ whole genome shotgun (WGS) entry which is preliminary data.</text>
</comment>
<evidence type="ECO:0000313" key="3">
    <source>
        <dbReference type="Proteomes" id="UP000198211"/>
    </source>
</evidence>
<dbReference type="SUPFAM" id="SSF57959">
    <property type="entry name" value="Leucine zipper domain"/>
    <property type="match status" value="1"/>
</dbReference>
<name>A0A225WK66_9STRA</name>
<reference evidence="3" key="1">
    <citation type="submission" date="2017-03" db="EMBL/GenBank/DDBJ databases">
        <title>Phytopthora megakarya and P. palmivora, two closely related causual agents of cacao black pod achieved similar genome size and gene model numbers by different mechanisms.</title>
        <authorList>
            <person name="Ali S."/>
            <person name="Shao J."/>
            <person name="Larry D.J."/>
            <person name="Kronmiller B."/>
            <person name="Shen D."/>
            <person name="Strem M.D."/>
            <person name="Melnick R.L."/>
            <person name="Guiltinan M.J."/>
            <person name="Tyler B.M."/>
            <person name="Meinhardt L.W."/>
            <person name="Bailey B.A."/>
        </authorList>
    </citation>
    <scope>NUCLEOTIDE SEQUENCE [LARGE SCALE GENOMIC DNA]</scope>
    <source>
        <strain evidence="3">zdho120</strain>
    </source>
</reference>
<keyword evidence="3" id="KW-1185">Reference proteome</keyword>
<evidence type="ECO:0008006" key="4">
    <source>
        <dbReference type="Google" id="ProtNLM"/>
    </source>
</evidence>
<protein>
    <recommendedName>
        <fullName evidence="4">Bzip transcription factor</fullName>
    </recommendedName>
</protein>